<evidence type="ECO:0000313" key="9">
    <source>
        <dbReference type="EMBL" id="BDU70651.1"/>
    </source>
</evidence>
<keyword evidence="4" id="KW-0547">Nucleotide-binding</keyword>
<organism evidence="9 10">
    <name type="scientific">Geothrix oryzae</name>
    <dbReference type="NCBI Taxonomy" id="2927975"/>
    <lineage>
        <taxon>Bacteria</taxon>
        <taxon>Pseudomonadati</taxon>
        <taxon>Acidobacteriota</taxon>
        <taxon>Holophagae</taxon>
        <taxon>Holophagales</taxon>
        <taxon>Holophagaceae</taxon>
        <taxon>Geothrix</taxon>
    </lineage>
</organism>
<dbReference type="EC" id="2.7.7.70" evidence="1"/>
<evidence type="ECO:0000256" key="6">
    <source>
        <dbReference type="ARBA" id="ARBA00023277"/>
    </source>
</evidence>
<evidence type="ECO:0000256" key="3">
    <source>
        <dbReference type="ARBA" id="ARBA00022695"/>
    </source>
</evidence>
<dbReference type="InterPro" id="IPR050385">
    <property type="entry name" value="Archaeal_FAD_synthase"/>
</dbReference>
<proteinExistence type="predicted"/>
<evidence type="ECO:0000256" key="2">
    <source>
        <dbReference type="ARBA" id="ARBA00022679"/>
    </source>
</evidence>
<evidence type="ECO:0000256" key="5">
    <source>
        <dbReference type="ARBA" id="ARBA00022840"/>
    </source>
</evidence>
<dbReference type="NCBIfam" id="TIGR02199">
    <property type="entry name" value="rfaE_dom_II"/>
    <property type="match status" value="1"/>
</dbReference>
<evidence type="ECO:0000256" key="4">
    <source>
        <dbReference type="ARBA" id="ARBA00022741"/>
    </source>
</evidence>
<reference evidence="10" key="1">
    <citation type="journal article" date="2023" name="Int. J. Syst. Evol. Microbiol.">
        <title>Mesoterricola silvestris gen. nov., sp. nov., Mesoterricola sediminis sp. nov., Geothrix oryzae sp. nov., Geothrix edaphica sp. nov., Geothrix rubra sp. nov., and Geothrix limicola sp. nov., six novel members of Acidobacteriota isolated from soils.</title>
        <authorList>
            <person name="Itoh H."/>
            <person name="Sugisawa Y."/>
            <person name="Mise K."/>
            <person name="Xu Z."/>
            <person name="Kuniyasu M."/>
            <person name="Ushijima N."/>
            <person name="Kawano K."/>
            <person name="Kobayashi E."/>
            <person name="Shiratori Y."/>
            <person name="Masuda Y."/>
            <person name="Senoo K."/>
        </authorList>
    </citation>
    <scope>NUCLEOTIDE SEQUENCE [LARGE SCALE GENOMIC DNA]</scope>
    <source>
        <strain evidence="10">Red222</strain>
    </source>
</reference>
<dbReference type="SUPFAM" id="SSF52374">
    <property type="entry name" value="Nucleotidylyl transferase"/>
    <property type="match status" value="1"/>
</dbReference>
<dbReference type="InterPro" id="IPR011914">
    <property type="entry name" value="RfaE_dom_II"/>
</dbReference>
<dbReference type="EMBL" id="AP027079">
    <property type="protein sequence ID" value="BDU70651.1"/>
    <property type="molecule type" value="Genomic_DNA"/>
</dbReference>
<keyword evidence="2" id="KW-0808">Transferase</keyword>
<dbReference type="Pfam" id="PF01467">
    <property type="entry name" value="CTP_transf_like"/>
    <property type="match status" value="1"/>
</dbReference>
<dbReference type="PANTHER" id="PTHR43793:SF2">
    <property type="entry name" value="BIFUNCTIONAL PROTEIN HLDE"/>
    <property type="match status" value="1"/>
</dbReference>
<evidence type="ECO:0000256" key="7">
    <source>
        <dbReference type="ARBA" id="ARBA00047428"/>
    </source>
</evidence>
<keyword evidence="5" id="KW-0067">ATP-binding</keyword>
<sequence length="166" mass="17934">MPSPIPFFQSPEAFLAAVPRPRVLCFTNGCFDLIHPGHVQYLADARALGDFLVVGLNSDASVARLKGTGRPVQDEAARAAVLLGLRSVDAVVRFDEDTPLELIRALQPEVLVKGGDYTPETVVGREIVEGRGGKLVLIPFLPGHSTSRIEQRIRSGRGVTLEQRPG</sequence>
<keyword evidence="6" id="KW-0119">Carbohydrate metabolism</keyword>
<name>A0ABM8DUD5_9BACT</name>
<dbReference type="PANTHER" id="PTHR43793">
    <property type="entry name" value="FAD SYNTHASE"/>
    <property type="match status" value="1"/>
</dbReference>
<protein>
    <recommendedName>
        <fullName evidence="1">D-glycero-beta-D-manno-heptose 1-phosphate adenylyltransferase</fullName>
        <ecNumber evidence="1">2.7.7.70</ecNumber>
    </recommendedName>
</protein>
<comment type="catalytic activity">
    <reaction evidence="7">
        <text>D-glycero-beta-D-manno-heptose 1-phosphate + ATP + H(+) = ADP-D-glycero-beta-D-manno-heptose + diphosphate</text>
        <dbReference type="Rhea" id="RHEA:27465"/>
        <dbReference type="ChEBI" id="CHEBI:15378"/>
        <dbReference type="ChEBI" id="CHEBI:30616"/>
        <dbReference type="ChEBI" id="CHEBI:33019"/>
        <dbReference type="ChEBI" id="CHEBI:59967"/>
        <dbReference type="ChEBI" id="CHEBI:61593"/>
        <dbReference type="EC" id="2.7.7.70"/>
    </reaction>
</comment>
<dbReference type="NCBIfam" id="TIGR00125">
    <property type="entry name" value="cyt_tran_rel"/>
    <property type="match status" value="1"/>
</dbReference>
<keyword evidence="10" id="KW-1185">Reference proteome</keyword>
<evidence type="ECO:0000259" key="8">
    <source>
        <dbReference type="Pfam" id="PF01467"/>
    </source>
</evidence>
<feature type="domain" description="Cytidyltransferase-like" evidence="8">
    <location>
        <begin position="26"/>
        <end position="121"/>
    </location>
</feature>
<evidence type="ECO:0000313" key="10">
    <source>
        <dbReference type="Proteomes" id="UP001242010"/>
    </source>
</evidence>
<evidence type="ECO:0000256" key="1">
    <source>
        <dbReference type="ARBA" id="ARBA00012519"/>
    </source>
</evidence>
<dbReference type="RefSeq" id="WP_286354353.1">
    <property type="nucleotide sequence ID" value="NZ_AP027079.1"/>
</dbReference>
<keyword evidence="3" id="KW-0548">Nucleotidyltransferase</keyword>
<dbReference type="Proteomes" id="UP001242010">
    <property type="component" value="Chromosome"/>
</dbReference>
<gene>
    <name evidence="9" type="ORF">GETHOR_27520</name>
</gene>
<dbReference type="InterPro" id="IPR014729">
    <property type="entry name" value="Rossmann-like_a/b/a_fold"/>
</dbReference>
<accession>A0ABM8DUD5</accession>
<dbReference type="Gene3D" id="3.40.50.620">
    <property type="entry name" value="HUPs"/>
    <property type="match status" value="1"/>
</dbReference>
<dbReference type="InterPro" id="IPR004821">
    <property type="entry name" value="Cyt_trans-like"/>
</dbReference>